<gene>
    <name evidence="3" type="ORF">CR162_17635</name>
</gene>
<dbReference type="Gene3D" id="2.30.30.40">
    <property type="entry name" value="SH3 Domains"/>
    <property type="match status" value="1"/>
</dbReference>
<evidence type="ECO:0000259" key="2">
    <source>
        <dbReference type="Pfam" id="PF08239"/>
    </source>
</evidence>
<feature type="region of interest" description="Disordered" evidence="1">
    <location>
        <begin position="293"/>
        <end position="393"/>
    </location>
</feature>
<evidence type="ECO:0000313" key="3">
    <source>
        <dbReference type="EMBL" id="PHK93603.1"/>
    </source>
</evidence>
<dbReference type="AlphaFoldDB" id="A0A2C7A7K0"/>
<evidence type="ECO:0000256" key="1">
    <source>
        <dbReference type="SAM" id="MobiDB-lite"/>
    </source>
</evidence>
<dbReference type="Pfam" id="PF08239">
    <property type="entry name" value="SH3_3"/>
    <property type="match status" value="1"/>
</dbReference>
<feature type="domain" description="SH3b" evidence="2">
    <location>
        <begin position="406"/>
        <end position="455"/>
    </location>
</feature>
<protein>
    <recommendedName>
        <fullName evidence="2">SH3b domain-containing protein</fullName>
    </recommendedName>
</protein>
<reference evidence="3 4" key="1">
    <citation type="submission" date="2017-10" db="EMBL/GenBank/DDBJ databases">
        <authorList>
            <person name="Banno H."/>
            <person name="Chua N.-H."/>
        </authorList>
    </citation>
    <scope>NUCLEOTIDE SEQUENCE [LARGE SCALE GENOMIC DNA]</scope>
    <source>
        <strain evidence="3 4">YW11</strain>
    </source>
</reference>
<dbReference type="EMBL" id="PDNU01000040">
    <property type="protein sequence ID" value="PHK93603.1"/>
    <property type="molecule type" value="Genomic_DNA"/>
</dbReference>
<sequence length="456" mass="46883">MPPGSQDAPDEERVALLQDARAYLERPGLREAYRQFVRTAADLAKAGMVFEVVTRPDAGGTPRQQPRHLTVTTRPEHGLGEDESTVLLMGVGFWEFLPGRFQGSERVMDATRLAMDVGTFRFVENTPSGDAEIVGYENGRPLAQYMRIDISGEGLEKSIAVSNVALGGAFVAAYRNYLEVMSERPYRSLHPYRQLGTPAAASGPPPRALAGRIAPRLAAPFTAAAASHAAGSGAGPVTGPAASAALDAPALPAAAAMARSRRRGGMRWAWLGIVPALAGAWFLVNLALPQQEAPDAPAGRVPPSAAPSSGGPSSGGPSSSGPSSAPPARAYAPPAATAPSASAGPSSTAAAPAELPPLPTVDLAPPLPLPPPAAPEPTAATAPPAPTASPDIAISGRVARVRVDSNVRSAPSSGASVVRTVAAGTVLRIAGEEFGWQHVFLLNGTELGWIYGTLLE</sequence>
<accession>A0A2C7A7K0</accession>
<dbReference type="RefSeq" id="WP_099096851.1">
    <property type="nucleotide sequence ID" value="NZ_PDNU01000040.1"/>
</dbReference>
<comment type="caution">
    <text evidence="3">The sequence shown here is derived from an EMBL/GenBank/DDBJ whole genome shotgun (WGS) entry which is preliminary data.</text>
</comment>
<dbReference type="Proteomes" id="UP000223527">
    <property type="component" value="Unassembled WGS sequence"/>
</dbReference>
<name>A0A2C7A7K0_9PROT</name>
<feature type="compositionally biased region" description="Pro residues" evidence="1">
    <location>
        <begin position="354"/>
        <end position="375"/>
    </location>
</feature>
<organism evidence="3 4">
    <name type="scientific">Teichococcus rhizosphaerae</name>
    <dbReference type="NCBI Taxonomy" id="1335062"/>
    <lineage>
        <taxon>Bacteria</taxon>
        <taxon>Pseudomonadati</taxon>
        <taxon>Pseudomonadota</taxon>
        <taxon>Alphaproteobacteria</taxon>
        <taxon>Acetobacterales</taxon>
        <taxon>Roseomonadaceae</taxon>
        <taxon>Roseomonas</taxon>
    </lineage>
</organism>
<proteinExistence type="predicted"/>
<keyword evidence="4" id="KW-1185">Reference proteome</keyword>
<feature type="compositionally biased region" description="Low complexity" evidence="1">
    <location>
        <begin position="296"/>
        <end position="353"/>
    </location>
</feature>
<dbReference type="InterPro" id="IPR003646">
    <property type="entry name" value="SH3-like_bac-type"/>
</dbReference>
<evidence type="ECO:0000313" key="4">
    <source>
        <dbReference type="Proteomes" id="UP000223527"/>
    </source>
</evidence>